<feature type="domain" description="RNA-binding S4" evidence="4">
    <location>
        <begin position="1"/>
        <end position="47"/>
    </location>
</feature>
<reference evidence="6" key="1">
    <citation type="journal article" date="2021" name="Front. Microbiol.">
        <title>Comprehensive Comparative Genomics and Phenotyping of Methylobacterium Species.</title>
        <authorList>
            <person name="Alessa O."/>
            <person name="Ogura Y."/>
            <person name="Fujitani Y."/>
            <person name="Takami H."/>
            <person name="Hayashi T."/>
            <person name="Sahin N."/>
            <person name="Tani A."/>
        </authorList>
    </citation>
    <scope>NUCLEOTIDE SEQUENCE</scope>
    <source>
        <strain evidence="6">LMG 23639</strain>
    </source>
</reference>
<keyword evidence="1 3" id="KW-0694">RNA-binding</keyword>
<dbReference type="PANTHER" id="PTHR32319:SF0">
    <property type="entry name" value="BACTERIAL HEMOLYSIN-LIKE PROTEIN"/>
    <property type="match status" value="1"/>
</dbReference>
<feature type="domain" description="Ribosomal RNA methyltransferase FtsJ" evidence="5">
    <location>
        <begin position="56"/>
        <end position="238"/>
    </location>
</feature>
<accession>A0ABQ4SVJ4</accession>
<evidence type="ECO:0000256" key="1">
    <source>
        <dbReference type="ARBA" id="ARBA00022884"/>
    </source>
</evidence>
<comment type="similarity">
    <text evidence="2">Belongs to the TlyA family.</text>
</comment>
<protein>
    <submittedName>
        <fullName evidence="6">16S/23S rRNA (Cytidine-2'-O)-methyltransferase TlyA</fullName>
    </submittedName>
</protein>
<evidence type="ECO:0000259" key="5">
    <source>
        <dbReference type="Pfam" id="PF01728"/>
    </source>
</evidence>
<dbReference type="PANTHER" id="PTHR32319">
    <property type="entry name" value="BACTERIAL HEMOLYSIN-LIKE PROTEIN"/>
    <property type="match status" value="1"/>
</dbReference>
<reference evidence="6" key="2">
    <citation type="submission" date="2021-08" db="EMBL/GenBank/DDBJ databases">
        <authorList>
            <person name="Tani A."/>
            <person name="Ola A."/>
            <person name="Ogura Y."/>
            <person name="Katsura K."/>
            <person name="Hayashi T."/>
        </authorList>
    </citation>
    <scope>NUCLEOTIDE SEQUENCE</scope>
    <source>
        <strain evidence="6">LMG 23639</strain>
    </source>
</reference>
<keyword evidence="7" id="KW-1185">Reference proteome</keyword>
<dbReference type="InterPro" id="IPR002877">
    <property type="entry name" value="RNA_MeTrfase_FtsJ_dom"/>
</dbReference>
<dbReference type="Pfam" id="PF01479">
    <property type="entry name" value="S4"/>
    <property type="match status" value="1"/>
</dbReference>
<comment type="caution">
    <text evidence="6">The sequence shown here is derived from an EMBL/GenBank/DDBJ whole genome shotgun (WGS) entry which is preliminary data.</text>
</comment>
<dbReference type="InterPro" id="IPR029063">
    <property type="entry name" value="SAM-dependent_MTases_sf"/>
</dbReference>
<sequence length="243" mass="25136">MRADRLLVEQGHFDSRARAQAAIAAGLVRADGVPVARASDRLDPAARIEARPAHPYVSRGALKLAAALDAFGFDPAGRRCLDVGASTGGFTELLLARGAAHVHAVDVGRGQLHASLADDPRVTSLEGTDIRALPPEAPPHAVDLATVDVSFIALRLVLPAIVARLAGGGALAALIKPQFEAGRGRVGRGGIVRDEAVHAEVCEAVRTCLEGLGMGVVGLIPSPVEGGDGNREFLIGARRESAR</sequence>
<dbReference type="Gene3D" id="3.10.290.10">
    <property type="entry name" value="RNA-binding S4 domain"/>
    <property type="match status" value="1"/>
</dbReference>
<dbReference type="CDD" id="cd02440">
    <property type="entry name" value="AdoMet_MTases"/>
    <property type="match status" value="1"/>
</dbReference>
<evidence type="ECO:0000256" key="3">
    <source>
        <dbReference type="PROSITE-ProRule" id="PRU00182"/>
    </source>
</evidence>
<name>A0ABQ4SVJ4_9HYPH</name>
<organism evidence="6 7">
    <name type="scientific">Methylobacterium jeotgali</name>
    <dbReference type="NCBI Taxonomy" id="381630"/>
    <lineage>
        <taxon>Bacteria</taxon>
        <taxon>Pseudomonadati</taxon>
        <taxon>Pseudomonadota</taxon>
        <taxon>Alphaproteobacteria</taxon>
        <taxon>Hyphomicrobiales</taxon>
        <taxon>Methylobacteriaceae</taxon>
        <taxon>Methylobacterium</taxon>
    </lineage>
</organism>
<evidence type="ECO:0000259" key="4">
    <source>
        <dbReference type="Pfam" id="PF01479"/>
    </source>
</evidence>
<dbReference type="EMBL" id="BPQR01000042">
    <property type="protein sequence ID" value="GJE07230.1"/>
    <property type="molecule type" value="Genomic_DNA"/>
</dbReference>
<dbReference type="NCBIfam" id="TIGR00478">
    <property type="entry name" value="tly"/>
    <property type="match status" value="1"/>
</dbReference>
<dbReference type="InterPro" id="IPR036986">
    <property type="entry name" value="S4_RNA-bd_sf"/>
</dbReference>
<dbReference type="Pfam" id="PF01728">
    <property type="entry name" value="FtsJ"/>
    <property type="match status" value="1"/>
</dbReference>
<proteinExistence type="inferred from homology"/>
<dbReference type="Proteomes" id="UP001055102">
    <property type="component" value="Unassembled WGS sequence"/>
</dbReference>
<dbReference type="InterPro" id="IPR047048">
    <property type="entry name" value="TlyA"/>
</dbReference>
<evidence type="ECO:0000256" key="2">
    <source>
        <dbReference type="ARBA" id="ARBA00029460"/>
    </source>
</evidence>
<evidence type="ECO:0000313" key="6">
    <source>
        <dbReference type="EMBL" id="GJE07230.1"/>
    </source>
</evidence>
<gene>
    <name evidence="6" type="primary">tlyA</name>
    <name evidence="6" type="ORF">AOPFMNJM_2556</name>
</gene>
<dbReference type="SUPFAM" id="SSF53335">
    <property type="entry name" value="S-adenosyl-L-methionine-dependent methyltransferases"/>
    <property type="match status" value="1"/>
</dbReference>
<dbReference type="PIRSF" id="PIRSF005578">
    <property type="entry name" value="TlyA"/>
    <property type="match status" value="1"/>
</dbReference>
<dbReference type="InterPro" id="IPR004538">
    <property type="entry name" value="Hemolysin_A/TlyA"/>
</dbReference>
<dbReference type="InterPro" id="IPR002942">
    <property type="entry name" value="S4_RNA-bd"/>
</dbReference>
<dbReference type="PROSITE" id="PS50889">
    <property type="entry name" value="S4"/>
    <property type="match status" value="1"/>
</dbReference>
<evidence type="ECO:0000313" key="7">
    <source>
        <dbReference type="Proteomes" id="UP001055102"/>
    </source>
</evidence>
<dbReference type="Gene3D" id="3.40.50.150">
    <property type="entry name" value="Vaccinia Virus protein VP39"/>
    <property type="match status" value="1"/>
</dbReference>
<dbReference type="SUPFAM" id="SSF55174">
    <property type="entry name" value="Alpha-L RNA-binding motif"/>
    <property type="match status" value="1"/>
</dbReference>